<dbReference type="PANTHER" id="PTHR10887:SF445">
    <property type="entry name" value="NFX1-TYPE ZINC FINGER-CONTAINING PROTEIN 1"/>
    <property type="match status" value="1"/>
</dbReference>
<dbReference type="GO" id="GO:0031048">
    <property type="term" value="P:regulatory ncRNA-mediated heterochromatin formation"/>
    <property type="evidence" value="ECO:0007669"/>
    <property type="project" value="TreeGrafter"/>
</dbReference>
<sequence length="1697" mass="189951">MERNRRGVCHAFQKHACKFSHDGAGKQHDNLARDDDTVSHELDTWKKEVTQRQPLGFGLGRFFDQALQLVNLENACRQDVIRSLASDRGLNKVLELVSQNFGGMSEKAMKHAFSTQIVPFFRALSEEHVMSSPLLERHLGDICLFLYGVGGTRGEKLFAAVIQALTTMMPEPNIAFFTSLEATLAVLSKVIEFASTAKVTPIYEAYATTLAAMVTPQVDEAADLLRCQSEKHLDSINKRLGIGKVIRNITNVQGPDVERPVFALQRSFPGRLVNGSPRHDNDFESIEDIQIMPTSEEIQSIHAEYLPLQDPSSWHKQGIPGLLDRHFRLLREDTIGQLRDSARIELEALQGAGPPRAHGSNSSLKKHTYHNALVELPKFDPLRGLEFVVSFDQPPELLPRSRRKRQEWWTDSKRLEGDALICLISSTQAVVFCSVCFPDDPSRRPKREDGDAPDPHNNVPSNVEDRVRVIARPVEMSEESIGHILGTFSQTHFQGGRSLVEFPGVLLPAFLPTLKALKAISKKNDLPFSDFLAPSQAGEADEITVLPPVYARRAGFRFSLDSITQDKNHSFDPSGLKRSDIENLQKTSALDETQASALLTSLSRSFALIQGPPGTGKSYTGVALVKTLVSNRKTGNLGPILVVTFTNHALDQSLEHLLDQGITQIVRLGSRSKSERLTDLNLRKVAEKAGKTKVEKSEYGKTRGQMKDEARAITEHLKEMTHDTLIIRKYLARNNVRHDAQLFAIEVDKEGFKKVRHGSPEDRLRAWLHGGRQIHSNLPTQAITGVDDLYDLSHVERRKLYNHWLRRAKKPVLDAIMDRVEQFEDLRSNLDNIRNELDLRVLEQAEVIGVTTSGLARNLGLLRRLPSKILLCEEAGEVLESHLLTALLPSVEHAILIGDHLQLRPHVQCYELSQESVQGRQYALDTSLFERLVDAAGGGVRLPFSRLDTQRRMHPSISELVRSTLYPTLSDASSTLVHPEVTGMRKRLFWLDHQYPESHGGLQSTSHTNDYEVEMTTALVSHLIKQGTYKPEAIAVLTPYLGQLRKLRLRMQSSFEVLLDDRDVKSLQDEGLDDGGAQSRAPLAPGVQKGSIASAVRIATVDNFQGEEAEVVVISLVRSNKEQKCGFLRTSNRINVLLSRAKNGMFIIGNSATTQHIPMWTEVLQLLQMNGNFGDALELACPRHIADDMRVTEPDDFIRLAPDGGSLRSPMQSLELSFDLLSALSSLRRADLLIIVPSQRCPSIDGAPCPGEKFCQECCSEEVKSRVVDLIMMSTYSDVDLNEEPCIFPACGHFYTIGTMDGHLGLSEHYVMDVNGLPVALRAPEDSLDVDKTRMVCPDCRRSLRDIPRYGRIVRRALLIQSTLKFITWSNNEYVIAYDNFSRVQETLSATFEEAKSAEIDLHLIGSRVEQMRTIKQRLSGTRYGEIIALRHNIDNLRGLVSKDEQPFKRVQELVRYARVVQKQAQSDFKFDDSVILQTRCSALTTALLLRCDLMILSDVLSVRSSKAIPVDTVTTVDFSKNRRDCETLFQIADQGQHHLQQAEALIFWAQFAALEVSWLSANSEDSDTTAVDMLRATARERLVQARAFCAEHSQARVVQSEIEEVEKMLRESTFYSPVTNEEMKNVVAAMAREFRGTGHWYRCENGHPFTVGECGMPMQTARCPQCGGLIGGQSHQPAAGVTHANDLERDFGNMRL</sequence>
<dbReference type="Pfam" id="PF20173">
    <property type="entry name" value="ZnF_RZ-type"/>
    <property type="match status" value="1"/>
</dbReference>
<organism evidence="10 11">
    <name type="scientific">Aureobasidium pullulans</name>
    <name type="common">Black yeast</name>
    <name type="synonym">Pullularia pullulans</name>
    <dbReference type="NCBI Taxonomy" id="5580"/>
    <lineage>
        <taxon>Eukaryota</taxon>
        <taxon>Fungi</taxon>
        <taxon>Dikarya</taxon>
        <taxon>Ascomycota</taxon>
        <taxon>Pezizomycotina</taxon>
        <taxon>Dothideomycetes</taxon>
        <taxon>Dothideomycetidae</taxon>
        <taxon>Dothideales</taxon>
        <taxon>Saccotheciaceae</taxon>
        <taxon>Aureobasidium</taxon>
    </lineage>
</organism>
<dbReference type="SUPFAM" id="SSF52540">
    <property type="entry name" value="P-loop containing nucleoside triphosphate hydrolases"/>
    <property type="match status" value="1"/>
</dbReference>
<feature type="domain" description="RZ-type" evidence="9">
    <location>
        <begin position="1619"/>
        <end position="1695"/>
    </location>
</feature>
<evidence type="ECO:0000256" key="8">
    <source>
        <dbReference type="SAM" id="MobiDB-lite"/>
    </source>
</evidence>
<evidence type="ECO:0000256" key="2">
    <source>
        <dbReference type="ARBA" id="ARBA00022490"/>
    </source>
</evidence>
<gene>
    <name evidence="10" type="ORF">D6D24_03536</name>
</gene>
<dbReference type="GO" id="GO:0005737">
    <property type="term" value="C:cytoplasm"/>
    <property type="evidence" value="ECO:0007669"/>
    <property type="project" value="UniProtKB-SubCell"/>
</dbReference>
<accession>A0A4S8W1E6</accession>
<keyword evidence="5" id="KW-0378">Hydrolase</keyword>
<dbReference type="FunFam" id="3.40.50.300:FF:001660">
    <property type="entry name" value="NF-X1 finger and helicase protein, putative"/>
    <property type="match status" value="1"/>
</dbReference>
<evidence type="ECO:0000256" key="5">
    <source>
        <dbReference type="ARBA" id="ARBA00022806"/>
    </source>
</evidence>
<feature type="region of interest" description="Disordered" evidence="8">
    <location>
        <begin position="443"/>
        <end position="463"/>
    </location>
</feature>
<keyword evidence="5" id="KW-0067">ATP-binding</keyword>
<dbReference type="Pfam" id="PF13086">
    <property type="entry name" value="AAA_11"/>
    <property type="match status" value="1"/>
</dbReference>
<dbReference type="Pfam" id="PF13087">
    <property type="entry name" value="AAA_12"/>
    <property type="match status" value="1"/>
</dbReference>
<dbReference type="InterPro" id="IPR046439">
    <property type="entry name" value="ZF_RZ_dom"/>
</dbReference>
<evidence type="ECO:0000256" key="4">
    <source>
        <dbReference type="ARBA" id="ARBA00022771"/>
    </source>
</evidence>
<dbReference type="EMBL" id="QZAJ01000092">
    <property type="protein sequence ID" value="THW18125.1"/>
    <property type="molecule type" value="Genomic_DNA"/>
</dbReference>
<keyword evidence="7" id="KW-0391">Immunity</keyword>
<dbReference type="CDD" id="cd18808">
    <property type="entry name" value="SF1_C_Upf1"/>
    <property type="match status" value="1"/>
</dbReference>
<keyword evidence="5" id="KW-0547">Nucleotide-binding</keyword>
<dbReference type="GO" id="GO:0004386">
    <property type="term" value="F:helicase activity"/>
    <property type="evidence" value="ECO:0007669"/>
    <property type="project" value="InterPro"/>
</dbReference>
<dbReference type="GO" id="GO:0002376">
    <property type="term" value="P:immune system process"/>
    <property type="evidence" value="ECO:0007669"/>
    <property type="project" value="UniProtKB-KW"/>
</dbReference>
<keyword evidence="2" id="KW-0963">Cytoplasm</keyword>
<evidence type="ECO:0000256" key="3">
    <source>
        <dbReference type="ARBA" id="ARBA00022723"/>
    </source>
</evidence>
<comment type="subcellular location">
    <subcellularLocation>
        <location evidence="1">Cytoplasm</location>
    </subcellularLocation>
</comment>
<name>A0A4S8W1E6_AURPU</name>
<evidence type="ECO:0000256" key="7">
    <source>
        <dbReference type="ARBA" id="ARBA00022859"/>
    </source>
</evidence>
<dbReference type="PROSITE" id="PS51981">
    <property type="entry name" value="ZF_RZ"/>
    <property type="match status" value="1"/>
</dbReference>
<dbReference type="InterPro" id="IPR041679">
    <property type="entry name" value="DNA2/NAM7-like_C"/>
</dbReference>
<dbReference type="PANTHER" id="PTHR10887">
    <property type="entry name" value="DNA2/NAM7 HELICASE FAMILY"/>
    <property type="match status" value="1"/>
</dbReference>
<dbReference type="Proteomes" id="UP000308014">
    <property type="component" value="Unassembled WGS sequence"/>
</dbReference>
<reference evidence="10 11" key="1">
    <citation type="submission" date="2018-10" db="EMBL/GenBank/DDBJ databases">
        <title>Fifty Aureobasidium pullulans genomes reveal a recombining polyextremotolerant generalist.</title>
        <authorList>
            <person name="Gostincar C."/>
            <person name="Turk M."/>
            <person name="Zajc J."/>
            <person name="Gunde-Cimerman N."/>
        </authorList>
    </citation>
    <scope>NUCLEOTIDE SEQUENCE [LARGE SCALE GENOMIC DNA]</scope>
    <source>
        <strain evidence="10 11">EXF-11318</strain>
    </source>
</reference>
<keyword evidence="5" id="KW-0347">Helicase</keyword>
<evidence type="ECO:0000313" key="10">
    <source>
        <dbReference type="EMBL" id="THW18125.1"/>
    </source>
</evidence>
<keyword evidence="3" id="KW-0479">Metal-binding</keyword>
<dbReference type="GO" id="GO:0008270">
    <property type="term" value="F:zinc ion binding"/>
    <property type="evidence" value="ECO:0007669"/>
    <property type="project" value="UniProtKB-KW"/>
</dbReference>
<dbReference type="InterPro" id="IPR047187">
    <property type="entry name" value="SF1_C_Upf1"/>
</dbReference>
<evidence type="ECO:0000256" key="6">
    <source>
        <dbReference type="ARBA" id="ARBA00022833"/>
    </source>
</evidence>
<dbReference type="InterPro" id="IPR041677">
    <property type="entry name" value="DNA2/NAM7_AAA_11"/>
</dbReference>
<evidence type="ECO:0000259" key="9">
    <source>
        <dbReference type="PROSITE" id="PS51981"/>
    </source>
</evidence>
<dbReference type="InterPro" id="IPR027417">
    <property type="entry name" value="P-loop_NTPase"/>
</dbReference>
<feature type="compositionally biased region" description="Basic and acidic residues" evidence="8">
    <location>
        <begin position="443"/>
        <end position="454"/>
    </location>
</feature>
<proteinExistence type="predicted"/>
<dbReference type="GO" id="GO:0031380">
    <property type="term" value="C:nuclear RNA-directed RNA polymerase complex"/>
    <property type="evidence" value="ECO:0007669"/>
    <property type="project" value="TreeGrafter"/>
</dbReference>
<dbReference type="CDD" id="cd17936">
    <property type="entry name" value="EEXXEc_NFX1"/>
    <property type="match status" value="1"/>
</dbReference>
<evidence type="ECO:0000256" key="1">
    <source>
        <dbReference type="ARBA" id="ARBA00004496"/>
    </source>
</evidence>
<keyword evidence="4" id="KW-0863">Zinc-finger</keyword>
<evidence type="ECO:0000313" key="11">
    <source>
        <dbReference type="Proteomes" id="UP000308014"/>
    </source>
</evidence>
<keyword evidence="6" id="KW-0862">Zinc</keyword>
<dbReference type="Gene3D" id="3.40.50.300">
    <property type="entry name" value="P-loop containing nucleotide triphosphate hydrolases"/>
    <property type="match status" value="2"/>
</dbReference>
<comment type="caution">
    <text evidence="10">The sequence shown here is derived from an EMBL/GenBank/DDBJ whole genome shotgun (WGS) entry which is preliminary data.</text>
</comment>
<dbReference type="InterPro" id="IPR045055">
    <property type="entry name" value="DNA2/NAM7-like"/>
</dbReference>
<protein>
    <recommendedName>
        <fullName evidence="9">RZ-type domain-containing protein</fullName>
    </recommendedName>
</protein>